<comment type="caution">
    <text evidence="2">The sequence shown here is derived from an EMBL/GenBank/DDBJ whole genome shotgun (WGS) entry which is preliminary data.</text>
</comment>
<feature type="compositionally biased region" description="Basic and acidic residues" evidence="1">
    <location>
        <begin position="250"/>
        <end position="262"/>
    </location>
</feature>
<feature type="region of interest" description="Disordered" evidence="1">
    <location>
        <begin position="199"/>
        <end position="309"/>
    </location>
</feature>
<sequence length="309" mass="33104">MTLPSLEDLGAEALVKPLLSWWNKKATSTSKSNSSRLTAPGASVTVISNSEDLWGQLGKFLSAPSLSDTAGVPALPSPSTELVKNDDLARNRALSQFSGLSLLFWLAKMSSTLGTASSAEFDSSAAFCHLSTLATASIQALRPSFLSTTLEALLARLRCRQSMLGGIDIAVCRSLLTSGPLSQAALDADRTKELLQTAPQRVTVNVLHRNSAPSSRAHRQSSGPSRGSSHSRSFHHLPYSSTLRPSVSVRRQETGCREDSSPHYRQPFRSGSRGTSGSRPSSQTVGRRFLRPARGGQSAKSSSSKQYKF</sequence>
<reference evidence="2" key="1">
    <citation type="submission" date="2023-10" db="EMBL/GenBank/DDBJ databases">
        <title>Genome assemblies of two species of porcelain crab, Petrolisthes cinctipes and Petrolisthes manimaculis (Anomura: Porcellanidae).</title>
        <authorList>
            <person name="Angst P."/>
        </authorList>
    </citation>
    <scope>NUCLEOTIDE SEQUENCE</scope>
    <source>
        <strain evidence="2">PB745_01</strain>
        <tissue evidence="2">Gill</tissue>
    </source>
</reference>
<protein>
    <submittedName>
        <fullName evidence="2">Uncharacterized protein</fullName>
    </submittedName>
</protein>
<evidence type="ECO:0000313" key="3">
    <source>
        <dbReference type="Proteomes" id="UP001286313"/>
    </source>
</evidence>
<proteinExistence type="predicted"/>
<feature type="compositionally biased region" description="Low complexity" evidence="1">
    <location>
        <begin position="220"/>
        <end position="231"/>
    </location>
</feature>
<dbReference type="Proteomes" id="UP001286313">
    <property type="component" value="Unassembled WGS sequence"/>
</dbReference>
<accession>A0AAE1KVU7</accession>
<evidence type="ECO:0000313" key="2">
    <source>
        <dbReference type="EMBL" id="KAK3885787.1"/>
    </source>
</evidence>
<dbReference type="EMBL" id="JAWQEG010000767">
    <property type="protein sequence ID" value="KAK3885787.1"/>
    <property type="molecule type" value="Genomic_DNA"/>
</dbReference>
<dbReference type="AlphaFoldDB" id="A0AAE1KVU7"/>
<feature type="compositionally biased region" description="Low complexity" evidence="1">
    <location>
        <begin position="293"/>
        <end position="309"/>
    </location>
</feature>
<evidence type="ECO:0000256" key="1">
    <source>
        <dbReference type="SAM" id="MobiDB-lite"/>
    </source>
</evidence>
<name>A0AAE1KVU7_PETCI</name>
<gene>
    <name evidence="2" type="ORF">Pcinc_010022</name>
</gene>
<keyword evidence="3" id="KW-1185">Reference proteome</keyword>
<organism evidence="2 3">
    <name type="scientific">Petrolisthes cinctipes</name>
    <name type="common">Flat porcelain crab</name>
    <dbReference type="NCBI Taxonomy" id="88211"/>
    <lineage>
        <taxon>Eukaryota</taxon>
        <taxon>Metazoa</taxon>
        <taxon>Ecdysozoa</taxon>
        <taxon>Arthropoda</taxon>
        <taxon>Crustacea</taxon>
        <taxon>Multicrustacea</taxon>
        <taxon>Malacostraca</taxon>
        <taxon>Eumalacostraca</taxon>
        <taxon>Eucarida</taxon>
        <taxon>Decapoda</taxon>
        <taxon>Pleocyemata</taxon>
        <taxon>Anomura</taxon>
        <taxon>Galatheoidea</taxon>
        <taxon>Porcellanidae</taxon>
        <taxon>Petrolisthes</taxon>
    </lineage>
</organism>
<feature type="compositionally biased region" description="Low complexity" evidence="1">
    <location>
        <begin position="269"/>
        <end position="282"/>
    </location>
</feature>